<evidence type="ECO:0000256" key="1">
    <source>
        <dbReference type="SAM" id="MobiDB-lite"/>
    </source>
</evidence>
<keyword evidence="2" id="KW-0472">Membrane</keyword>
<reference evidence="3 4" key="1">
    <citation type="submission" date="2021-04" db="EMBL/GenBank/DDBJ databases">
        <authorList>
            <person name="Bliznina A."/>
        </authorList>
    </citation>
    <scope>NUCLEOTIDE SEQUENCE [LARGE SCALE GENOMIC DNA]</scope>
</reference>
<feature type="transmembrane region" description="Helical" evidence="2">
    <location>
        <begin position="518"/>
        <end position="539"/>
    </location>
</feature>
<evidence type="ECO:0000313" key="4">
    <source>
        <dbReference type="Proteomes" id="UP001158576"/>
    </source>
</evidence>
<keyword evidence="4" id="KW-1185">Reference proteome</keyword>
<feature type="transmembrane region" description="Helical" evidence="2">
    <location>
        <begin position="485"/>
        <end position="506"/>
    </location>
</feature>
<organism evidence="3 4">
    <name type="scientific">Oikopleura dioica</name>
    <name type="common">Tunicate</name>
    <dbReference type="NCBI Taxonomy" id="34765"/>
    <lineage>
        <taxon>Eukaryota</taxon>
        <taxon>Metazoa</taxon>
        <taxon>Chordata</taxon>
        <taxon>Tunicata</taxon>
        <taxon>Appendicularia</taxon>
        <taxon>Copelata</taxon>
        <taxon>Oikopleuridae</taxon>
        <taxon>Oikopleura</taxon>
    </lineage>
</organism>
<evidence type="ECO:0000313" key="3">
    <source>
        <dbReference type="EMBL" id="CAG5094783.1"/>
    </source>
</evidence>
<name>A0ABN7SD86_OIKDI</name>
<feature type="region of interest" description="Disordered" evidence="1">
    <location>
        <begin position="764"/>
        <end position="797"/>
    </location>
</feature>
<proteinExistence type="predicted"/>
<protein>
    <submittedName>
        <fullName evidence="3">Oidioi.mRNA.OKI2018_I69.XSR.g13863.t1.cds</fullName>
    </submittedName>
</protein>
<evidence type="ECO:0000256" key="2">
    <source>
        <dbReference type="SAM" id="Phobius"/>
    </source>
</evidence>
<feature type="compositionally biased region" description="Basic and acidic residues" evidence="1">
    <location>
        <begin position="769"/>
        <end position="795"/>
    </location>
</feature>
<keyword evidence="2" id="KW-0812">Transmembrane</keyword>
<sequence>MERTRDLKSIQSVGKVAYANRNNFGSIVNQWFQERPSLLLIVRGGPLANCSDWPRHELVEKLKLLFYFAAKTEAVVLVSGVRCDIDSQLTRLNSKFKQTVKFIGVVDEGENTSLDPNLTHTLLTKFPDDIRAGLETYWQCPRFQNLLGKQPSEDLYNKFAHNLILLENNFERQIANLKFSPIETFSLISHNESICADFLENCPIDDYNAILGSTELIERVVSALLKDEVFFVRLVCQQFQNLRSSPNISKTIYRLFAADEAANPGQFIHERIRFWLLEYFAGVQGFNFDRCPLNMENDDFFHTILVWALVNSKAEVAAHCLPRLRRNLLPNAAVAAHVLKCPVAMAILTDCFGKLSISEHEQVMNFRCSQWGDVRLKKLLSPLQKLDINSIIQEHISSRWYGALIPLRKKRNYTFFIISFFCPLMAKFSVKKQNQSTSISASTGQFLAVPFVQHIYGTLFYLVMLVLYSIVLLQKFYSSPQPEEYLVYALQGLNFALAVFTVVRDWRNANEFIWHRSLVNLSTGISWILLSFAIIMRSITSSETESRYDVEQCGNFTETNILDTDVRCMRTHSIIPVITIAYLFYALIWIFFTLKVMAQEHQLPASWHSDILSSSLEEIQGISPPLDETQQKEMQKLQTNISKKLMFEKLEEKVTGKNEGDGKRELDKMNEKIALLHANLEEMQVSLEESISSVGGKPIVKIRTPTPLPTPPPPTPPPVMVTTSAQTDPLPKPTREECLEHMSLDGFPSDFEIYGMTRSTLNSRNRRISRAESEPKGAKRSTERITGEVTKEPKEQQSPPLFCVWGRSVENSTDSNRLIKDHFEEPTIIQRVSTIQSHITAIVEKSAAKWRLSRSSLPGQKPKFPVPDENLKWDAPWEDYDPVVIGLPQSIPKNATLNKIGRTGGVGVGRLDKPGANKVSYMLVVSGRRFLARGCTSNEHQLPFWIHKDGENKIQDLENYLERVSNILVSVVLVTIVKTFEGINFFVASSDNTIDSIYNTDHAWLEGDFLIATVEDIDPKWELKEKFDLVWADANVLRYFNRMEQKIIKFILQQRNLQEVVYNLPSRK</sequence>
<feature type="transmembrane region" description="Helical" evidence="2">
    <location>
        <begin position="451"/>
        <end position="473"/>
    </location>
</feature>
<accession>A0ABN7SD86</accession>
<keyword evidence="2" id="KW-1133">Transmembrane helix</keyword>
<dbReference type="EMBL" id="OU015569">
    <property type="protein sequence ID" value="CAG5094783.1"/>
    <property type="molecule type" value="Genomic_DNA"/>
</dbReference>
<gene>
    <name evidence="3" type="ORF">OKIOD_LOCUS5421</name>
</gene>
<dbReference type="Proteomes" id="UP001158576">
    <property type="component" value="Chromosome XSR"/>
</dbReference>
<feature type="transmembrane region" description="Helical" evidence="2">
    <location>
        <begin position="574"/>
        <end position="594"/>
    </location>
</feature>